<keyword evidence="2 11" id="KW-0378">Hydrolase</keyword>
<organism evidence="13 14">
    <name type="scientific">Lophiostoma macrostomum CBS 122681</name>
    <dbReference type="NCBI Taxonomy" id="1314788"/>
    <lineage>
        <taxon>Eukaryota</taxon>
        <taxon>Fungi</taxon>
        <taxon>Dikarya</taxon>
        <taxon>Ascomycota</taxon>
        <taxon>Pezizomycotina</taxon>
        <taxon>Dothideomycetes</taxon>
        <taxon>Pleosporomycetidae</taxon>
        <taxon>Pleosporales</taxon>
        <taxon>Lophiostomataceae</taxon>
        <taxon>Lophiostoma</taxon>
    </lineage>
</organism>
<evidence type="ECO:0000256" key="8">
    <source>
        <dbReference type="PIRSR" id="PIRSR001100-1"/>
    </source>
</evidence>
<evidence type="ECO:0000256" key="4">
    <source>
        <dbReference type="ARBA" id="ARBA00023157"/>
    </source>
</evidence>
<keyword evidence="7 11" id="KW-0624">Polysaccharide degradation</keyword>
<evidence type="ECO:0000256" key="10">
    <source>
        <dbReference type="PROSITE-ProRule" id="PRU10056"/>
    </source>
</evidence>
<feature type="chain" id="PRO_5025710649" description="Glucanase" evidence="11">
    <location>
        <begin position="18"/>
        <end position="448"/>
    </location>
</feature>
<dbReference type="EC" id="3.2.1.-" evidence="11"/>
<evidence type="ECO:0000256" key="6">
    <source>
        <dbReference type="ARBA" id="ARBA00023295"/>
    </source>
</evidence>
<protein>
    <recommendedName>
        <fullName evidence="11">Glucanase</fullName>
        <ecNumber evidence="11">3.2.1.-</ecNumber>
    </recommendedName>
</protein>
<dbReference type="PIRSF" id="PIRSF001100">
    <property type="entry name" value="Beta_cellobiohydrolase"/>
    <property type="match status" value="1"/>
</dbReference>
<name>A0A6A6SSW7_9PLEO</name>
<feature type="binding site" evidence="9">
    <location>
        <position position="140"/>
    </location>
    <ligand>
        <name>substrate</name>
    </ligand>
</feature>
<dbReference type="FunFam" id="3.20.20.40:FF:000001">
    <property type="entry name" value="Glucanase"/>
    <property type="match status" value="1"/>
</dbReference>
<evidence type="ECO:0000256" key="11">
    <source>
        <dbReference type="RuleBase" id="RU361186"/>
    </source>
</evidence>
<dbReference type="PROSITE" id="PS51164">
    <property type="entry name" value="CBM1_2"/>
    <property type="match status" value="1"/>
</dbReference>
<accession>A0A6A6SSW7</accession>
<dbReference type="InterPro" id="IPR016288">
    <property type="entry name" value="Beta_cellobiohydrolase"/>
</dbReference>
<evidence type="ECO:0000313" key="14">
    <source>
        <dbReference type="Proteomes" id="UP000799324"/>
    </source>
</evidence>
<feature type="signal peptide" evidence="11">
    <location>
        <begin position="1"/>
        <end position="17"/>
    </location>
</feature>
<dbReference type="AlphaFoldDB" id="A0A6A6SSW7"/>
<dbReference type="SMART" id="SM00236">
    <property type="entry name" value="fCBD"/>
    <property type="match status" value="1"/>
</dbReference>
<dbReference type="Gene3D" id="3.20.20.40">
    <property type="entry name" value="1, 4-beta cellobiohydrolase"/>
    <property type="match status" value="1"/>
</dbReference>
<dbReference type="GO" id="GO:0030248">
    <property type="term" value="F:cellulose binding"/>
    <property type="evidence" value="ECO:0007669"/>
    <property type="project" value="InterPro"/>
</dbReference>
<evidence type="ECO:0000259" key="12">
    <source>
        <dbReference type="PROSITE" id="PS51164"/>
    </source>
</evidence>
<keyword evidence="6 11" id="KW-0326">Glycosidase</keyword>
<dbReference type="GO" id="GO:0005576">
    <property type="term" value="C:extracellular region"/>
    <property type="evidence" value="ECO:0007669"/>
    <property type="project" value="InterPro"/>
</dbReference>
<evidence type="ECO:0000256" key="9">
    <source>
        <dbReference type="PIRSR" id="PIRSR001100-2"/>
    </source>
</evidence>
<evidence type="ECO:0000256" key="5">
    <source>
        <dbReference type="ARBA" id="ARBA00023277"/>
    </source>
</evidence>
<keyword evidence="1 11" id="KW-0732">Signal</keyword>
<gene>
    <name evidence="13" type="ORF">K491DRAFT_720430</name>
</gene>
<feature type="active site" evidence="10">
    <location>
        <position position="178"/>
    </location>
</feature>
<evidence type="ECO:0000256" key="1">
    <source>
        <dbReference type="ARBA" id="ARBA00022729"/>
    </source>
</evidence>
<sequence>MKQSAIVALAAVAAVQAVPVAQPYGQCGGTNYSGDSACPSDYSCVKVNDYYSQCQPGSGGGDGSGATTTAAAGTGTTAAATAPAATNTDNPLAGYEFYANPYYASEVSSSAVPTLSAKGSATWAAKATEVAKIGSFTWLDTRAKVPTIADYAADVQKQNAAGAKLTLPLVVYDLPERDCAALASNGELSLANNGSALYKDYINSIKTQIDAFPDVFFTLVIEPDSLANLVTNTNVAKCANAETAYKELTAYAIKTLDSKNVVQYLDAGHAGWLGWPANIAPAAKLFGQLYTDAGKPASVRGLATNVANYNAWTLPTCASYQQGSKTCDEKTYITNFAPLLEAEGFPAHFVTDTGRNGVQPTKQQAWGDWCNVIGTGFGVRPTTETSEPLLDAFVWVKPGGECDGTSNTTATRYDAHCGLDDALKPAPEAGTWFEAYFEQLLVNANPAF</sequence>
<feature type="binding site" evidence="9">
    <location>
        <position position="308"/>
    </location>
    <ligand>
        <name>substrate</name>
    </ligand>
</feature>
<comment type="similarity">
    <text evidence="11">Belongs to the glycosyl hydrolase family 6.</text>
</comment>
<dbReference type="OrthoDB" id="64893at2759"/>
<dbReference type="InterPro" id="IPR035971">
    <property type="entry name" value="CBD_sf"/>
</dbReference>
<dbReference type="InterPro" id="IPR036434">
    <property type="entry name" value="Beta_cellobiohydrolase_sf"/>
</dbReference>
<dbReference type="InterPro" id="IPR001524">
    <property type="entry name" value="Glyco_hydro_6_CS"/>
</dbReference>
<feature type="binding site" evidence="9">
    <location>
        <position position="401"/>
    </location>
    <ligand>
        <name>substrate</name>
    </ligand>
</feature>
<feature type="domain" description="CBM1" evidence="12">
    <location>
        <begin position="19"/>
        <end position="55"/>
    </location>
</feature>
<keyword evidence="4" id="KW-1015">Disulfide bond</keyword>
<reference evidence="13" key="1">
    <citation type="journal article" date="2020" name="Stud. Mycol.">
        <title>101 Dothideomycetes genomes: a test case for predicting lifestyles and emergence of pathogens.</title>
        <authorList>
            <person name="Haridas S."/>
            <person name="Albert R."/>
            <person name="Binder M."/>
            <person name="Bloem J."/>
            <person name="Labutti K."/>
            <person name="Salamov A."/>
            <person name="Andreopoulos B."/>
            <person name="Baker S."/>
            <person name="Barry K."/>
            <person name="Bills G."/>
            <person name="Bluhm B."/>
            <person name="Cannon C."/>
            <person name="Castanera R."/>
            <person name="Culley D."/>
            <person name="Daum C."/>
            <person name="Ezra D."/>
            <person name="Gonzalez J."/>
            <person name="Henrissat B."/>
            <person name="Kuo A."/>
            <person name="Liang C."/>
            <person name="Lipzen A."/>
            <person name="Lutzoni F."/>
            <person name="Magnuson J."/>
            <person name="Mondo S."/>
            <person name="Nolan M."/>
            <person name="Ohm R."/>
            <person name="Pangilinan J."/>
            <person name="Park H.-J."/>
            <person name="Ramirez L."/>
            <person name="Alfaro M."/>
            <person name="Sun H."/>
            <person name="Tritt A."/>
            <person name="Yoshinaga Y."/>
            <person name="Zwiers L.-H."/>
            <person name="Turgeon B."/>
            <person name="Goodwin S."/>
            <person name="Spatafora J."/>
            <person name="Crous P."/>
            <person name="Grigoriev I."/>
        </authorList>
    </citation>
    <scope>NUCLEOTIDE SEQUENCE</scope>
    <source>
        <strain evidence="13">CBS 122681</strain>
    </source>
</reference>
<dbReference type="PROSITE" id="PS00562">
    <property type="entry name" value="CBM1_1"/>
    <property type="match status" value="1"/>
</dbReference>
<dbReference type="SUPFAM" id="SSF57180">
    <property type="entry name" value="Cellulose-binding domain"/>
    <property type="match status" value="1"/>
</dbReference>
<dbReference type="GO" id="GO:0004553">
    <property type="term" value="F:hydrolase activity, hydrolyzing O-glycosyl compounds"/>
    <property type="evidence" value="ECO:0007669"/>
    <property type="project" value="InterPro"/>
</dbReference>
<feature type="binding site" evidence="9">
    <location>
        <position position="269"/>
    </location>
    <ligand>
        <name>substrate</name>
    </ligand>
</feature>
<evidence type="ECO:0000313" key="13">
    <source>
        <dbReference type="EMBL" id="KAF2650779.1"/>
    </source>
</evidence>
<dbReference type="Proteomes" id="UP000799324">
    <property type="component" value="Unassembled WGS sequence"/>
</dbReference>
<feature type="binding site" evidence="9">
    <location>
        <position position="138"/>
    </location>
    <ligand>
        <name>substrate</name>
    </ligand>
</feature>
<evidence type="ECO:0000256" key="7">
    <source>
        <dbReference type="ARBA" id="ARBA00023326"/>
    </source>
</evidence>
<feature type="binding site" evidence="9">
    <location>
        <position position="369"/>
    </location>
    <ligand>
        <name>substrate</name>
    </ligand>
</feature>
<dbReference type="PROSITE" id="PS00655">
    <property type="entry name" value="GLYCOSYL_HYDROL_F6_1"/>
    <property type="match status" value="1"/>
</dbReference>
<dbReference type="Pfam" id="PF01341">
    <property type="entry name" value="Glyco_hydro_6"/>
    <property type="match status" value="1"/>
</dbReference>
<keyword evidence="3 11" id="KW-0136">Cellulose degradation</keyword>
<dbReference type="EMBL" id="MU004444">
    <property type="protein sequence ID" value="KAF2650779.1"/>
    <property type="molecule type" value="Genomic_DNA"/>
</dbReference>
<evidence type="ECO:0000256" key="3">
    <source>
        <dbReference type="ARBA" id="ARBA00023001"/>
    </source>
</evidence>
<feature type="active site" description="Proton acceptor" evidence="8">
    <location>
        <position position="403"/>
    </location>
</feature>
<evidence type="ECO:0000256" key="2">
    <source>
        <dbReference type="ARBA" id="ARBA00022801"/>
    </source>
</evidence>
<dbReference type="GO" id="GO:0030245">
    <property type="term" value="P:cellulose catabolic process"/>
    <property type="evidence" value="ECO:0007669"/>
    <property type="project" value="UniProtKB-KW"/>
</dbReference>
<proteinExistence type="inferred from homology"/>
<keyword evidence="14" id="KW-1185">Reference proteome</keyword>
<dbReference type="InterPro" id="IPR000254">
    <property type="entry name" value="CBD"/>
</dbReference>
<feature type="binding site" evidence="9">
    <location>
        <position position="272"/>
    </location>
    <ligand>
        <name>substrate</name>
    </ligand>
</feature>
<dbReference type="PANTHER" id="PTHR34876:SF4">
    <property type="entry name" value="1,4-BETA-D-GLUCAN CELLOBIOHYDROLASE C-RELATED"/>
    <property type="match status" value="1"/>
</dbReference>
<dbReference type="PRINTS" id="PR00733">
    <property type="entry name" value="GLHYDRLASE6"/>
</dbReference>
<dbReference type="PANTHER" id="PTHR34876">
    <property type="match status" value="1"/>
</dbReference>
<keyword evidence="5 11" id="KW-0119">Carbohydrate metabolism</keyword>
<dbReference type="SUPFAM" id="SSF51989">
    <property type="entry name" value="Glycosyl hydrolases family 6, cellulases"/>
    <property type="match status" value="1"/>
</dbReference>
<dbReference type="Pfam" id="PF00734">
    <property type="entry name" value="CBM_1"/>
    <property type="match status" value="1"/>
</dbReference>
<feature type="active site" description="Proton donor" evidence="8">
    <location>
        <position position="224"/>
    </location>
</feature>
<feature type="binding site" evidence="9">
    <location>
        <position position="397"/>
    </location>
    <ligand>
        <name>substrate</name>
    </ligand>
</feature>